<name>A0A931IWA7_9BURK</name>
<gene>
    <name evidence="2" type="ORF">I7X43_05020</name>
</gene>
<dbReference type="Gene3D" id="3.40.190.10">
    <property type="entry name" value="Periplasmic binding protein-like II"/>
    <property type="match status" value="1"/>
</dbReference>
<dbReference type="AlphaFoldDB" id="A0A931IWA7"/>
<evidence type="ECO:0000313" key="3">
    <source>
        <dbReference type="Proteomes" id="UP000620139"/>
    </source>
</evidence>
<organism evidence="2 3">
    <name type="scientific">Inhella gelatinilytica</name>
    <dbReference type="NCBI Taxonomy" id="2795030"/>
    <lineage>
        <taxon>Bacteria</taxon>
        <taxon>Pseudomonadati</taxon>
        <taxon>Pseudomonadota</taxon>
        <taxon>Betaproteobacteria</taxon>
        <taxon>Burkholderiales</taxon>
        <taxon>Sphaerotilaceae</taxon>
        <taxon>Inhella</taxon>
    </lineage>
</organism>
<keyword evidence="1" id="KW-0732">Signal</keyword>
<evidence type="ECO:0000313" key="2">
    <source>
        <dbReference type="EMBL" id="MBH9552209.1"/>
    </source>
</evidence>
<feature type="signal peptide" evidence="1">
    <location>
        <begin position="1"/>
        <end position="22"/>
    </location>
</feature>
<evidence type="ECO:0000256" key="1">
    <source>
        <dbReference type="SAM" id="SignalP"/>
    </source>
</evidence>
<dbReference type="RefSeq" id="WP_198099835.1">
    <property type="nucleotide sequence ID" value="NZ_JAEDAL010000002.1"/>
</dbReference>
<feature type="chain" id="PRO_5038035078" evidence="1">
    <location>
        <begin position="23"/>
        <end position="138"/>
    </location>
</feature>
<protein>
    <submittedName>
        <fullName evidence="2">Phosphate ABC transporter substrate-binding protein</fullName>
    </submittedName>
</protein>
<keyword evidence="3" id="KW-1185">Reference proteome</keyword>
<comment type="caution">
    <text evidence="2">The sequence shown here is derived from an EMBL/GenBank/DDBJ whole genome shotgun (WGS) entry which is preliminary data.</text>
</comment>
<dbReference type="EMBL" id="JAEDAL010000002">
    <property type="protein sequence ID" value="MBH9552209.1"/>
    <property type="molecule type" value="Genomic_DNA"/>
</dbReference>
<accession>A0A931IWA7</accession>
<sequence>MAIRVVQPIALVLALMAGDAMADVVVVVSAKSPLAKLDKAAVTDLYLGATKEAPGLGQATLVALAPPVRDEFYAKVLGKEASQVKAIWSRLIFSGKGIAPKELTSAAEVKALLAGNPNAIGYVDKADVDASVKVVFAP</sequence>
<reference evidence="2" key="1">
    <citation type="submission" date="2020-12" db="EMBL/GenBank/DDBJ databases">
        <title>The genome sequence of Inhella sp. 4Y17.</title>
        <authorList>
            <person name="Liu Y."/>
        </authorList>
    </citation>
    <scope>NUCLEOTIDE SEQUENCE</scope>
    <source>
        <strain evidence="2">4Y10</strain>
    </source>
</reference>
<dbReference type="Proteomes" id="UP000620139">
    <property type="component" value="Unassembled WGS sequence"/>
</dbReference>
<proteinExistence type="predicted"/>
<dbReference type="SUPFAM" id="SSF53850">
    <property type="entry name" value="Periplasmic binding protein-like II"/>
    <property type="match status" value="1"/>
</dbReference>